<dbReference type="Proteomes" id="UP000077098">
    <property type="component" value="Unassembled WGS sequence"/>
</dbReference>
<dbReference type="InterPro" id="IPR010982">
    <property type="entry name" value="Lambda_DNA-bd_dom_sf"/>
</dbReference>
<name>A0A176X2Y9_AGRTU</name>
<dbReference type="Gene3D" id="1.10.260.40">
    <property type="entry name" value="lambda repressor-like DNA-binding domains"/>
    <property type="match status" value="1"/>
</dbReference>
<dbReference type="PROSITE" id="PS50943">
    <property type="entry name" value="HTH_CROC1"/>
    <property type="match status" value="1"/>
</dbReference>
<reference evidence="2 3" key="1">
    <citation type="submission" date="2016-05" db="EMBL/GenBank/DDBJ databases">
        <authorList>
            <person name="Lavstsen T."/>
            <person name="Jespersen J.S."/>
        </authorList>
    </citation>
    <scope>NUCLEOTIDE SEQUENCE [LARGE SCALE GENOMIC DNA]</scope>
    <source>
        <strain evidence="2 3">KCJ1736</strain>
    </source>
</reference>
<feature type="domain" description="HTH cro/C1-type" evidence="1">
    <location>
        <begin position="58"/>
        <end position="92"/>
    </location>
</feature>
<dbReference type="GO" id="GO:0003677">
    <property type="term" value="F:DNA binding"/>
    <property type="evidence" value="ECO:0007669"/>
    <property type="project" value="InterPro"/>
</dbReference>
<accession>A0A176X2Y9</accession>
<proteinExistence type="predicted"/>
<dbReference type="EMBL" id="LXPS01000036">
    <property type="protein sequence ID" value="OAE40690.1"/>
    <property type="molecule type" value="Genomic_DNA"/>
</dbReference>
<dbReference type="CDD" id="cd00093">
    <property type="entry name" value="HTH_XRE"/>
    <property type="match status" value="1"/>
</dbReference>
<dbReference type="AlphaFoldDB" id="A0A176X2Y9"/>
<evidence type="ECO:0000313" key="2">
    <source>
        <dbReference type="EMBL" id="OAE40690.1"/>
    </source>
</evidence>
<evidence type="ECO:0000313" key="3">
    <source>
        <dbReference type="Proteomes" id="UP000077098"/>
    </source>
</evidence>
<evidence type="ECO:0000259" key="1">
    <source>
        <dbReference type="PROSITE" id="PS50943"/>
    </source>
</evidence>
<sequence length="252" mass="27984">MIVITGKTRASKSKLVIRHKEFAKRLSIACENSRQARISHGRQIWLKNKLESQFNEVVSREAVRKWFSGESKPKPALMSLVARALGVDEAWLAIGSPNITVSEKRLRNVLATGATNMVAAQIQLSGGTVGFPEDERSGVDLFAIIKGRHKTVAARYGNENGSFKVDFPLHVDTAIVVMPTDVPTVYRFFSVPREVISEDGNIRGEYIEINCEFVADRLVVGSREVPEIVSFNDLNGVTQSQKTRPYRLADIA</sequence>
<dbReference type="InterPro" id="IPR001387">
    <property type="entry name" value="Cro/C1-type_HTH"/>
</dbReference>
<dbReference type="RefSeq" id="WP_063950438.1">
    <property type="nucleotide sequence ID" value="NZ_LXPS01000036.1"/>
</dbReference>
<comment type="caution">
    <text evidence="2">The sequence shown here is derived from an EMBL/GenBank/DDBJ whole genome shotgun (WGS) entry which is preliminary data.</text>
</comment>
<dbReference type="Pfam" id="PF01381">
    <property type="entry name" value="HTH_3"/>
    <property type="match status" value="1"/>
</dbReference>
<gene>
    <name evidence="2" type="ORF">A7J57_10555</name>
</gene>
<protein>
    <recommendedName>
        <fullName evidence="1">HTH cro/C1-type domain-containing protein</fullName>
    </recommendedName>
</protein>
<organism evidence="2 3">
    <name type="scientific">Agrobacterium tumefaciens</name>
    <dbReference type="NCBI Taxonomy" id="358"/>
    <lineage>
        <taxon>Bacteria</taxon>
        <taxon>Pseudomonadati</taxon>
        <taxon>Pseudomonadota</taxon>
        <taxon>Alphaproteobacteria</taxon>
        <taxon>Hyphomicrobiales</taxon>
        <taxon>Rhizobiaceae</taxon>
        <taxon>Rhizobium/Agrobacterium group</taxon>
        <taxon>Agrobacterium</taxon>
        <taxon>Agrobacterium tumefaciens complex</taxon>
    </lineage>
</organism>